<name>A0A9P0ATA7_BRAAE</name>
<feature type="compositionally biased region" description="Basic and acidic residues" evidence="3">
    <location>
        <begin position="166"/>
        <end position="179"/>
    </location>
</feature>
<evidence type="ECO:0008006" key="7">
    <source>
        <dbReference type="Google" id="ProtNLM"/>
    </source>
</evidence>
<organism evidence="5 6">
    <name type="scientific">Brassicogethes aeneus</name>
    <name type="common">Rape pollen beetle</name>
    <name type="synonym">Meligethes aeneus</name>
    <dbReference type="NCBI Taxonomy" id="1431903"/>
    <lineage>
        <taxon>Eukaryota</taxon>
        <taxon>Metazoa</taxon>
        <taxon>Ecdysozoa</taxon>
        <taxon>Arthropoda</taxon>
        <taxon>Hexapoda</taxon>
        <taxon>Insecta</taxon>
        <taxon>Pterygota</taxon>
        <taxon>Neoptera</taxon>
        <taxon>Endopterygota</taxon>
        <taxon>Coleoptera</taxon>
        <taxon>Polyphaga</taxon>
        <taxon>Cucujiformia</taxon>
        <taxon>Nitidulidae</taxon>
        <taxon>Meligethinae</taxon>
        <taxon>Brassicogethes</taxon>
    </lineage>
</organism>
<proteinExistence type="predicted"/>
<gene>
    <name evidence="5" type="ORF">MELIAE_LOCUS1666</name>
</gene>
<reference evidence="5" key="1">
    <citation type="submission" date="2021-12" db="EMBL/GenBank/DDBJ databases">
        <authorList>
            <person name="King R."/>
        </authorList>
    </citation>
    <scope>NUCLEOTIDE SEQUENCE</scope>
</reference>
<protein>
    <recommendedName>
        <fullName evidence="7">Leucine-rich repeat-containing protein 59</fullName>
    </recommendedName>
</protein>
<dbReference type="EMBL" id="OV121132">
    <property type="protein sequence ID" value="CAH0547739.1"/>
    <property type="molecule type" value="Genomic_DNA"/>
</dbReference>
<evidence type="ECO:0000256" key="2">
    <source>
        <dbReference type="ARBA" id="ARBA00022737"/>
    </source>
</evidence>
<keyword evidence="4" id="KW-0472">Membrane</keyword>
<dbReference type="InterPro" id="IPR032675">
    <property type="entry name" value="LRR_dom_sf"/>
</dbReference>
<keyword evidence="4" id="KW-0812">Transmembrane</keyword>
<dbReference type="SMART" id="SM00369">
    <property type="entry name" value="LRR_TYP"/>
    <property type="match status" value="3"/>
</dbReference>
<dbReference type="Proteomes" id="UP001154078">
    <property type="component" value="Chromosome 1"/>
</dbReference>
<dbReference type="AlphaFoldDB" id="A0A9P0ATA7"/>
<evidence type="ECO:0000256" key="1">
    <source>
        <dbReference type="ARBA" id="ARBA00022614"/>
    </source>
</evidence>
<accession>A0A9P0ATA7</accession>
<keyword evidence="4" id="KW-1133">Transmembrane helix</keyword>
<dbReference type="Pfam" id="PF00560">
    <property type="entry name" value="LRR_1"/>
    <property type="match status" value="1"/>
</dbReference>
<dbReference type="PANTHER" id="PTHR48051">
    <property type="match status" value="1"/>
</dbReference>
<keyword evidence="2" id="KW-0677">Repeat</keyword>
<dbReference type="InterPro" id="IPR003591">
    <property type="entry name" value="Leu-rich_rpt_typical-subtyp"/>
</dbReference>
<dbReference type="GO" id="GO:0005737">
    <property type="term" value="C:cytoplasm"/>
    <property type="evidence" value="ECO:0007669"/>
    <property type="project" value="TreeGrafter"/>
</dbReference>
<sequence>MAPSKINIKDRFTDGEIDLSMSDIEEVPVKDIASLKNAYSLDISNNRIQSLPANFSSLVNIIKLDLSKNELKELPDNFGNLVKLRHLDLYQNQIQHLPLSFCNLKDLKWLDLKDNPLVPTVAKIAGPCLDTKQCQKCAKDVVNFFVKLQEQVKNELEARNQQRKKQLEINNIKKQEEKKNKKKEKKSKQQNKNEDIPLIKNKNHKTAVEVKGNNVKNIKTKPSFLKTLFFTFLISTSILFVLTSIKLKQTEKFEIAVRTLYERFVLVAPENLLPYCKDLAKSVGYMHEKTGNITIEVIKTIQDQTWCCLFKDFVASLSEKIHEFYKSLIK</sequence>
<feature type="compositionally biased region" description="Basic residues" evidence="3">
    <location>
        <begin position="180"/>
        <end position="189"/>
    </location>
</feature>
<dbReference type="Gene3D" id="3.80.10.10">
    <property type="entry name" value="Ribonuclease Inhibitor"/>
    <property type="match status" value="1"/>
</dbReference>
<feature type="transmembrane region" description="Helical" evidence="4">
    <location>
        <begin position="224"/>
        <end position="245"/>
    </location>
</feature>
<dbReference type="PROSITE" id="PS51450">
    <property type="entry name" value="LRR"/>
    <property type="match status" value="1"/>
</dbReference>
<evidence type="ECO:0000313" key="6">
    <source>
        <dbReference type="Proteomes" id="UP001154078"/>
    </source>
</evidence>
<dbReference type="Pfam" id="PF13855">
    <property type="entry name" value="LRR_8"/>
    <property type="match status" value="1"/>
</dbReference>
<evidence type="ECO:0000313" key="5">
    <source>
        <dbReference type="EMBL" id="CAH0547739.1"/>
    </source>
</evidence>
<evidence type="ECO:0000256" key="3">
    <source>
        <dbReference type="SAM" id="MobiDB-lite"/>
    </source>
</evidence>
<evidence type="ECO:0000256" key="4">
    <source>
        <dbReference type="SAM" id="Phobius"/>
    </source>
</evidence>
<dbReference type="InterPro" id="IPR001611">
    <property type="entry name" value="Leu-rich_rpt"/>
</dbReference>
<dbReference type="OrthoDB" id="1394818at2759"/>
<keyword evidence="1" id="KW-0433">Leucine-rich repeat</keyword>
<keyword evidence="6" id="KW-1185">Reference proteome</keyword>
<dbReference type="PANTHER" id="PTHR48051:SF1">
    <property type="entry name" value="RAS SUPPRESSOR PROTEIN 1"/>
    <property type="match status" value="1"/>
</dbReference>
<dbReference type="SUPFAM" id="SSF52058">
    <property type="entry name" value="L domain-like"/>
    <property type="match status" value="1"/>
</dbReference>
<feature type="region of interest" description="Disordered" evidence="3">
    <location>
        <begin position="166"/>
        <end position="198"/>
    </location>
</feature>
<dbReference type="InterPro" id="IPR050216">
    <property type="entry name" value="LRR_domain-containing"/>
</dbReference>